<protein>
    <submittedName>
        <fullName evidence="2">Uncharacterized protein</fullName>
    </submittedName>
</protein>
<feature type="compositionally biased region" description="Gly residues" evidence="1">
    <location>
        <begin position="112"/>
        <end position="147"/>
    </location>
</feature>
<dbReference type="Pfam" id="PF14440">
    <property type="entry name" value="XOO_2897-deam"/>
    <property type="match status" value="1"/>
</dbReference>
<organism evidence="2 3">
    <name type="scientific">Peterkaempfera bronchialis</name>
    <dbReference type="NCBI Taxonomy" id="2126346"/>
    <lineage>
        <taxon>Bacteria</taxon>
        <taxon>Bacillati</taxon>
        <taxon>Actinomycetota</taxon>
        <taxon>Actinomycetes</taxon>
        <taxon>Kitasatosporales</taxon>
        <taxon>Streptomycetaceae</taxon>
        <taxon>Peterkaempfera</taxon>
    </lineage>
</organism>
<name>A0A345T2R1_9ACTN</name>
<gene>
    <name evidence="2" type="ORF">C7M71_025575</name>
</gene>
<feature type="region of interest" description="Disordered" evidence="1">
    <location>
        <begin position="82"/>
        <end position="155"/>
    </location>
</feature>
<dbReference type="InterPro" id="IPR032722">
    <property type="entry name" value="Deaminase_XOO_2897"/>
</dbReference>
<evidence type="ECO:0000313" key="3">
    <source>
        <dbReference type="Proteomes" id="UP000249340"/>
    </source>
</evidence>
<evidence type="ECO:0000256" key="1">
    <source>
        <dbReference type="SAM" id="MobiDB-lite"/>
    </source>
</evidence>
<feature type="region of interest" description="Disordered" evidence="1">
    <location>
        <begin position="169"/>
        <end position="215"/>
    </location>
</feature>
<dbReference type="KEGG" id="stri:C7M71_025575"/>
<feature type="region of interest" description="Disordered" evidence="1">
    <location>
        <begin position="20"/>
        <end position="50"/>
    </location>
</feature>
<dbReference type="AlphaFoldDB" id="A0A345T2R1"/>
<keyword evidence="3" id="KW-1185">Reference proteome</keyword>
<dbReference type="RefSeq" id="WP_111490215.1">
    <property type="nucleotide sequence ID" value="NZ_CP031264.1"/>
</dbReference>
<feature type="compositionally biased region" description="Basic and acidic residues" evidence="1">
    <location>
        <begin position="90"/>
        <end position="111"/>
    </location>
</feature>
<dbReference type="OrthoDB" id="9111418at2"/>
<reference evidence="3" key="1">
    <citation type="submission" date="2018-07" db="EMBL/GenBank/DDBJ databases">
        <title>Streptacidiphilus bronchialis DSM 106435 chromosome.</title>
        <authorList>
            <person name="Batra D."/>
            <person name="Gulvik C.A."/>
        </authorList>
    </citation>
    <scope>NUCLEOTIDE SEQUENCE [LARGE SCALE GENOMIC DNA]</scope>
    <source>
        <strain evidence="3">DSM 106435</strain>
    </source>
</reference>
<sequence>MSDMMELDDADFENAHSGFKATSQKARDRHTHFRTGSARRRRSGGKGGAFGHLVGAIERVEDVLDDGLGKVTGHLDSIADRVKQHHRNTKQTDQHHRTELDSLDRQHDTRGIGHGGGEGSGSGGSGNGGSGNGGSGNGGGQGGGGGHTPTFFVDDDGQVHQLKNGKLSQVTGTTGTHLDSVTSNGKVNDPTAKEKQAYSTNQRTRKRVGNDDPDVVQSRRLTEPSDLSLAVENVRRAKQDYSKGNNYASLRYVGEDGKDYILVGRSSNKRNHSERSIGYPLVKGGQEHGIDGLYTERRPCQSGSTCERWLYMYVQDPDHNPNLDVTHGVQYDSSVKDKGLRNAPFQRYMDQLVSDHAGGNHRGTAGTTNFD</sequence>
<accession>A0A345T2R1</accession>
<evidence type="ECO:0000313" key="2">
    <source>
        <dbReference type="EMBL" id="AXI80266.1"/>
    </source>
</evidence>
<dbReference type="EMBL" id="CP031264">
    <property type="protein sequence ID" value="AXI80266.1"/>
    <property type="molecule type" value="Genomic_DNA"/>
</dbReference>
<dbReference type="Proteomes" id="UP000249340">
    <property type="component" value="Chromosome"/>
</dbReference>
<feature type="compositionally biased region" description="Polar residues" evidence="1">
    <location>
        <begin position="169"/>
        <end position="186"/>
    </location>
</feature>
<proteinExistence type="predicted"/>
<feature type="compositionally biased region" description="Basic residues" evidence="1">
    <location>
        <begin position="27"/>
        <end position="44"/>
    </location>
</feature>